<proteinExistence type="predicted"/>
<accession>I8AJB9</accession>
<keyword evidence="2" id="KW-1185">Reference proteome</keyword>
<evidence type="ECO:0008006" key="3">
    <source>
        <dbReference type="Google" id="ProtNLM"/>
    </source>
</evidence>
<dbReference type="RefSeq" id="WP_007202124.1">
    <property type="nucleotide sequence ID" value="NZ_AKKV01000025.1"/>
</dbReference>
<name>I8AJB9_9BACL</name>
<dbReference type="Pfam" id="PF11458">
    <property type="entry name" value="Mistic"/>
    <property type="match status" value="1"/>
</dbReference>
<dbReference type="InterPro" id="IPR038193">
    <property type="entry name" value="Mistic_sf"/>
</dbReference>
<dbReference type="InterPro" id="IPR021078">
    <property type="entry name" value="Membrane-integrating_Mistic"/>
</dbReference>
<dbReference type="Proteomes" id="UP000004080">
    <property type="component" value="Unassembled WGS sequence"/>
</dbReference>
<gene>
    <name evidence="1" type="ORF">A374_10198</name>
</gene>
<reference evidence="1 2" key="1">
    <citation type="journal article" date="2012" name="J. Bacteriol.">
        <title>Genome of Bacillus macauensis ZFHKF-1, a Long-Chain-Forming Bacterium.</title>
        <authorList>
            <person name="Cai L."/>
            <person name="Zhang T."/>
        </authorList>
    </citation>
    <scope>NUCLEOTIDE SEQUENCE [LARGE SCALE GENOMIC DNA]</scope>
    <source>
        <strain evidence="1 2">ZFHKF-1</strain>
    </source>
</reference>
<protein>
    <recommendedName>
        <fullName evidence="3">Membrane-integrating protein MstX</fullName>
    </recommendedName>
</protein>
<dbReference type="OrthoDB" id="2898399at2"/>
<organism evidence="1 2">
    <name type="scientific">Fictibacillus macauensis ZFHKF-1</name>
    <dbReference type="NCBI Taxonomy" id="1196324"/>
    <lineage>
        <taxon>Bacteria</taxon>
        <taxon>Bacillati</taxon>
        <taxon>Bacillota</taxon>
        <taxon>Bacilli</taxon>
        <taxon>Bacillales</taxon>
        <taxon>Fictibacillaceae</taxon>
        <taxon>Fictibacillus</taxon>
    </lineage>
</organism>
<dbReference type="EMBL" id="AKKV01000025">
    <property type="protein sequence ID" value="EIT85599.1"/>
    <property type="molecule type" value="Genomic_DNA"/>
</dbReference>
<dbReference type="TCDB" id="9.A.66.1.3">
    <property type="family name" value="the mistic (mistic) family"/>
</dbReference>
<sequence>MKLNKQSKQLYSKAIDSMQEGLEAMIDLYNEAEEDRMLIQFDEDVEEKIVNAKELHGSDFINRKINAIIREVLTLTKNEDKT</sequence>
<evidence type="ECO:0000313" key="1">
    <source>
        <dbReference type="EMBL" id="EIT85599.1"/>
    </source>
</evidence>
<dbReference type="AlphaFoldDB" id="I8AJB9"/>
<dbReference type="PATRIC" id="fig|1196324.3.peg.2084"/>
<dbReference type="Gene3D" id="1.10.220.90">
    <property type="entry name" value="Mistic"/>
    <property type="match status" value="1"/>
</dbReference>
<comment type="caution">
    <text evidence="1">The sequence shown here is derived from an EMBL/GenBank/DDBJ whole genome shotgun (WGS) entry which is preliminary data.</text>
</comment>
<evidence type="ECO:0000313" key="2">
    <source>
        <dbReference type="Proteomes" id="UP000004080"/>
    </source>
</evidence>